<protein>
    <submittedName>
        <fullName evidence="3">DUF4097 family beta strand repeat-containing protein</fullName>
    </submittedName>
</protein>
<gene>
    <name evidence="3" type="ORF">RM573_02210</name>
</gene>
<sequence>MKLLNMSSVVGFVLLTSILSGTATAEVHDEITKIFTVAEPTEFRLDNVNGDVEIRAWDNDKIKVNAVIKAKNQAARERITIEMNENDRGISVETHYKKSSGWGRNHSGSVEYTVMVPRYTRLSSIDLVNGSLIVEGVEGEVNIDLVNGSIEAKGLTKDSEINSVNGSIVATYQSLSNDLRDISIDTVNGRIELNLPESINADVEIDTMNGSIRNDFGLSVNKNMFSGKNLHGTIGSGDIRISIESVNGGVKLRKN</sequence>
<feature type="chain" id="PRO_5045056622" evidence="1">
    <location>
        <begin position="26"/>
        <end position="255"/>
    </location>
</feature>
<name>A0ABU2ZZU3_9GAMM</name>
<dbReference type="EMBL" id="JAVRIF010000001">
    <property type="protein sequence ID" value="MDT0602398.1"/>
    <property type="molecule type" value="Genomic_DNA"/>
</dbReference>
<proteinExistence type="predicted"/>
<keyword evidence="1" id="KW-0732">Signal</keyword>
<evidence type="ECO:0000313" key="3">
    <source>
        <dbReference type="EMBL" id="MDT0602398.1"/>
    </source>
</evidence>
<evidence type="ECO:0000259" key="2">
    <source>
        <dbReference type="Pfam" id="PF13349"/>
    </source>
</evidence>
<keyword evidence="4" id="KW-1185">Reference proteome</keyword>
<dbReference type="RefSeq" id="WP_311576542.1">
    <property type="nucleotide sequence ID" value="NZ_JAVRIF010000001.1"/>
</dbReference>
<comment type="caution">
    <text evidence="3">The sequence shown here is derived from an EMBL/GenBank/DDBJ whole genome shotgun (WGS) entry which is preliminary data.</text>
</comment>
<dbReference type="Proteomes" id="UP001266357">
    <property type="component" value="Unassembled WGS sequence"/>
</dbReference>
<organism evidence="3 4">
    <name type="scientific">Thalassotalea castellviae</name>
    <dbReference type="NCBI Taxonomy" id="3075612"/>
    <lineage>
        <taxon>Bacteria</taxon>
        <taxon>Pseudomonadati</taxon>
        <taxon>Pseudomonadota</taxon>
        <taxon>Gammaproteobacteria</taxon>
        <taxon>Alteromonadales</taxon>
        <taxon>Colwelliaceae</taxon>
        <taxon>Thalassotalea</taxon>
    </lineage>
</organism>
<evidence type="ECO:0000313" key="4">
    <source>
        <dbReference type="Proteomes" id="UP001266357"/>
    </source>
</evidence>
<feature type="domain" description="DUF4097" evidence="2">
    <location>
        <begin position="129"/>
        <end position="252"/>
    </location>
</feature>
<evidence type="ECO:0000256" key="1">
    <source>
        <dbReference type="SAM" id="SignalP"/>
    </source>
</evidence>
<dbReference type="Pfam" id="PF13349">
    <property type="entry name" value="DUF4097"/>
    <property type="match status" value="1"/>
</dbReference>
<accession>A0ABU2ZZU3</accession>
<dbReference type="InterPro" id="IPR025164">
    <property type="entry name" value="Toastrack_DUF4097"/>
</dbReference>
<feature type="signal peptide" evidence="1">
    <location>
        <begin position="1"/>
        <end position="25"/>
    </location>
</feature>
<reference evidence="3 4" key="1">
    <citation type="submission" date="2023-09" db="EMBL/GenBank/DDBJ databases">
        <authorList>
            <person name="Rey-Velasco X."/>
        </authorList>
    </citation>
    <scope>NUCLEOTIDE SEQUENCE [LARGE SCALE GENOMIC DNA]</scope>
    <source>
        <strain evidence="3 4">W431</strain>
    </source>
</reference>